<evidence type="ECO:0000256" key="1">
    <source>
        <dbReference type="SAM" id="SignalP"/>
    </source>
</evidence>
<name>A0A6U6FMV5_9STRA</name>
<organism evidence="3">
    <name type="scientific">Odontella aurita</name>
    <dbReference type="NCBI Taxonomy" id="265563"/>
    <lineage>
        <taxon>Eukaryota</taxon>
        <taxon>Sar</taxon>
        <taxon>Stramenopiles</taxon>
        <taxon>Ochrophyta</taxon>
        <taxon>Bacillariophyta</taxon>
        <taxon>Mediophyceae</taxon>
        <taxon>Biddulphiophycidae</taxon>
        <taxon>Eupodiscales</taxon>
        <taxon>Odontellaceae</taxon>
        <taxon>Odontella</taxon>
    </lineage>
</organism>
<evidence type="ECO:0000313" key="3">
    <source>
        <dbReference type="EMBL" id="CAE2249052.1"/>
    </source>
</evidence>
<dbReference type="EMBL" id="HBKQ01029879">
    <property type="protein sequence ID" value="CAE2249051.1"/>
    <property type="molecule type" value="Transcribed_RNA"/>
</dbReference>
<keyword evidence="1" id="KW-0732">Signal</keyword>
<gene>
    <name evidence="2" type="ORF">OAUR00152_LOCUS20315</name>
    <name evidence="3" type="ORF">OAUR00152_LOCUS20316</name>
</gene>
<feature type="chain" id="PRO_5036394042" evidence="1">
    <location>
        <begin position="20"/>
        <end position="146"/>
    </location>
</feature>
<reference evidence="3" key="1">
    <citation type="submission" date="2021-01" db="EMBL/GenBank/DDBJ databases">
        <authorList>
            <person name="Corre E."/>
            <person name="Pelletier E."/>
            <person name="Niang G."/>
            <person name="Scheremetjew M."/>
            <person name="Finn R."/>
            <person name="Kale V."/>
            <person name="Holt S."/>
            <person name="Cochrane G."/>
            <person name="Meng A."/>
            <person name="Brown T."/>
            <person name="Cohen L."/>
        </authorList>
    </citation>
    <scope>NUCLEOTIDE SEQUENCE</scope>
    <source>
        <strain evidence="3">Isolate 1302-5</strain>
    </source>
</reference>
<feature type="signal peptide" evidence="1">
    <location>
        <begin position="1"/>
        <end position="19"/>
    </location>
</feature>
<protein>
    <submittedName>
        <fullName evidence="3">Uncharacterized protein</fullName>
    </submittedName>
</protein>
<dbReference type="EMBL" id="HBKQ01029881">
    <property type="protein sequence ID" value="CAE2249052.1"/>
    <property type="molecule type" value="Transcribed_RNA"/>
</dbReference>
<sequence length="146" mass="15139">MKVSTVLLLLAFAVGPASAWVPSGVGKVLKEFATVAGIAGAVVFAPLTSNAADGSVFSHQYSDPKHPNCKRIVVVRNDVDAFVSGTDGTPGCPEDGSGNVWRLTGMVDGDTILVDFSPKGGPANLQGVWDGSGIKWPDGNKWTVKN</sequence>
<proteinExistence type="predicted"/>
<evidence type="ECO:0000313" key="2">
    <source>
        <dbReference type="EMBL" id="CAE2249051.1"/>
    </source>
</evidence>
<dbReference type="AlphaFoldDB" id="A0A6U6FMV5"/>
<accession>A0A6U6FMV5</accession>